<organism evidence="7 8">
    <name type="scientific">Schistosoma mattheei</name>
    <dbReference type="NCBI Taxonomy" id="31246"/>
    <lineage>
        <taxon>Eukaryota</taxon>
        <taxon>Metazoa</taxon>
        <taxon>Spiralia</taxon>
        <taxon>Lophotrochozoa</taxon>
        <taxon>Platyhelminthes</taxon>
        <taxon>Trematoda</taxon>
        <taxon>Digenea</taxon>
        <taxon>Strigeidida</taxon>
        <taxon>Schistosomatoidea</taxon>
        <taxon>Schistosomatidae</taxon>
        <taxon>Schistosoma</taxon>
    </lineage>
</organism>
<evidence type="ECO:0000256" key="2">
    <source>
        <dbReference type="ARBA" id="ARBA00022723"/>
    </source>
</evidence>
<keyword evidence="4" id="KW-0223">Dioxygenase</keyword>
<dbReference type="GO" id="GO:0005783">
    <property type="term" value="C:endoplasmic reticulum"/>
    <property type="evidence" value="ECO:0007669"/>
    <property type="project" value="TreeGrafter"/>
</dbReference>
<dbReference type="GO" id="GO:0005506">
    <property type="term" value="F:iron ion binding"/>
    <property type="evidence" value="ECO:0007669"/>
    <property type="project" value="InterPro"/>
</dbReference>
<evidence type="ECO:0000256" key="5">
    <source>
        <dbReference type="ARBA" id="ARBA00023002"/>
    </source>
</evidence>
<dbReference type="GO" id="GO:0004656">
    <property type="term" value="F:procollagen-proline 4-dioxygenase activity"/>
    <property type="evidence" value="ECO:0007669"/>
    <property type="project" value="TreeGrafter"/>
</dbReference>
<dbReference type="Proteomes" id="UP000269396">
    <property type="component" value="Unassembled WGS sequence"/>
</dbReference>
<gene>
    <name evidence="7" type="ORF">SMTD_LOCUS14184</name>
</gene>
<reference evidence="7 8" key="1">
    <citation type="submission" date="2018-11" db="EMBL/GenBank/DDBJ databases">
        <authorList>
            <consortium name="Pathogen Informatics"/>
        </authorList>
    </citation>
    <scope>NUCLEOTIDE SEQUENCE [LARGE SCALE GENOMIC DNA]</scope>
    <source>
        <strain>Denwood</strain>
        <strain evidence="8">Zambia</strain>
    </source>
</reference>
<dbReference type="Gene3D" id="2.60.120.620">
    <property type="entry name" value="q2cbj1_9rhob like domain"/>
    <property type="match status" value="1"/>
</dbReference>
<dbReference type="SMART" id="SM00702">
    <property type="entry name" value="P4Hc"/>
    <property type="match status" value="1"/>
</dbReference>
<dbReference type="Pfam" id="PF13640">
    <property type="entry name" value="2OG-FeII_Oxy_3"/>
    <property type="match status" value="1"/>
</dbReference>
<name>A0A183PIJ8_9TREM</name>
<evidence type="ECO:0000256" key="6">
    <source>
        <dbReference type="ARBA" id="ARBA00023004"/>
    </source>
</evidence>
<dbReference type="PANTHER" id="PTHR10869:SF244">
    <property type="entry name" value="PROLYL 4-HYDROXYLASE SUBUNIT ALPHA-2"/>
    <property type="match status" value="1"/>
</dbReference>
<evidence type="ECO:0000256" key="1">
    <source>
        <dbReference type="ARBA" id="ARBA00001961"/>
    </source>
</evidence>
<evidence type="ECO:0000313" key="7">
    <source>
        <dbReference type="EMBL" id="VDP65128.1"/>
    </source>
</evidence>
<comment type="cofactor">
    <cofactor evidence="1">
        <name>L-ascorbate</name>
        <dbReference type="ChEBI" id="CHEBI:38290"/>
    </cofactor>
</comment>
<keyword evidence="8" id="KW-1185">Reference proteome</keyword>
<keyword evidence="6" id="KW-0408">Iron</keyword>
<accession>A0A183PIJ8</accession>
<dbReference type="STRING" id="31246.A0A183PIJ8"/>
<sequence length="276" mass="31226">MCRRQPTNTRAINNEAFYVEQIDRGEGRIGPNPRSQATSKHDQETELYESLCRNENPLPTVPSRHLTCQYYTPHAFFRIGPIKEETLNPDPRIVMWYDLIFPSEIEKIKELATPRSTIMSSFEQYFLSPTSLTCGPFSFSAWLPHSMTEITDQISQRIRAVTGLSLETAEDLQVGNYGLGGHYAPHFDFGRLSDVQAGGATVFNRIGTRVVPKKGAAGFWFNLLPSGEGDLRTRHAACPVLAGSKWVMNLWFHERGQEFHRPCELERGAIETDDGF</sequence>
<keyword evidence="5" id="KW-0560">Oxidoreductase</keyword>
<dbReference type="AlphaFoldDB" id="A0A183PIJ8"/>
<dbReference type="PROSITE" id="PS51471">
    <property type="entry name" value="FE2OG_OXY"/>
    <property type="match status" value="1"/>
</dbReference>
<evidence type="ECO:0000313" key="8">
    <source>
        <dbReference type="Proteomes" id="UP000269396"/>
    </source>
</evidence>
<keyword evidence="3" id="KW-0847">Vitamin C</keyword>
<dbReference type="EMBL" id="UZAL01034355">
    <property type="protein sequence ID" value="VDP65128.1"/>
    <property type="molecule type" value="Genomic_DNA"/>
</dbReference>
<evidence type="ECO:0000256" key="4">
    <source>
        <dbReference type="ARBA" id="ARBA00022964"/>
    </source>
</evidence>
<evidence type="ECO:0000256" key="3">
    <source>
        <dbReference type="ARBA" id="ARBA00022896"/>
    </source>
</evidence>
<dbReference type="GO" id="GO:0031418">
    <property type="term" value="F:L-ascorbic acid binding"/>
    <property type="evidence" value="ECO:0007669"/>
    <property type="project" value="UniProtKB-KW"/>
</dbReference>
<protein>
    <submittedName>
        <fullName evidence="7">Uncharacterized protein</fullName>
    </submittedName>
</protein>
<dbReference type="InterPro" id="IPR005123">
    <property type="entry name" value="Oxoglu/Fe-dep_dioxygenase_dom"/>
</dbReference>
<dbReference type="PANTHER" id="PTHR10869">
    <property type="entry name" value="PROLYL 4-HYDROXYLASE ALPHA SUBUNIT"/>
    <property type="match status" value="1"/>
</dbReference>
<dbReference type="InterPro" id="IPR006620">
    <property type="entry name" value="Pro_4_hyd_alph"/>
</dbReference>
<dbReference type="InterPro" id="IPR044862">
    <property type="entry name" value="Pro_4_hyd_alph_FE2OG_OXY"/>
</dbReference>
<dbReference type="InterPro" id="IPR045054">
    <property type="entry name" value="P4HA-like"/>
</dbReference>
<keyword evidence="2" id="KW-0479">Metal-binding</keyword>
<proteinExistence type="predicted"/>